<dbReference type="AlphaFoldDB" id="A9U6N2"/>
<gene>
    <name evidence="2" type="ORF">PHYPADRAFT_103385</name>
</gene>
<accession>A9U6N2</accession>
<reference evidence="2" key="1">
    <citation type="journal article" date="2008" name="Science">
        <title>The Physcomitrella genome reveals evolutionary insights into the conquest of land by plants.</title>
        <authorList>
            <person name="Rensing S."/>
            <person name="Lang D."/>
            <person name="Zimmer A."/>
            <person name="Terry A."/>
            <person name="Salamov A."/>
            <person name="Shapiro H."/>
            <person name="Nishiyama T."/>
            <person name="Perroud P.-F."/>
            <person name="Lindquist E."/>
            <person name="Kamisugi Y."/>
            <person name="Tanahashi T."/>
            <person name="Sakakibara K."/>
            <person name="Fujita T."/>
            <person name="Oishi K."/>
            <person name="Shin-I T."/>
            <person name="Kuroki Y."/>
            <person name="Toyoda A."/>
            <person name="Suzuki Y."/>
            <person name="Hashimoto A."/>
            <person name="Yamaguchi K."/>
            <person name="Sugano A."/>
            <person name="Kohara Y."/>
            <person name="Fujiyama A."/>
            <person name="Anterola A."/>
            <person name="Aoki S."/>
            <person name="Ashton N."/>
            <person name="Barbazuk W.B."/>
            <person name="Barker E."/>
            <person name="Bennetzen J."/>
            <person name="Bezanilla M."/>
            <person name="Blankenship R."/>
            <person name="Cho S.H."/>
            <person name="Dutcher S."/>
            <person name="Estelle M."/>
            <person name="Fawcett J.A."/>
            <person name="Gundlach H."/>
            <person name="Hanada K."/>
            <person name="Heyl A."/>
            <person name="Hicks K.A."/>
            <person name="Hugh J."/>
            <person name="Lohr M."/>
            <person name="Mayer K."/>
            <person name="Melkozernov A."/>
            <person name="Murata T."/>
            <person name="Nelson D."/>
            <person name="Pils B."/>
            <person name="Prigge M."/>
            <person name="Reiss B."/>
            <person name="Renner T."/>
            <person name="Rombauts S."/>
            <person name="Rushton P."/>
            <person name="Sanderfoot A."/>
            <person name="Schween G."/>
            <person name="Shiu S.-H."/>
            <person name="Stueber K."/>
            <person name="Theodoulou F.L."/>
            <person name="Tu H."/>
            <person name="Van de Peer Y."/>
            <person name="Verrier P.J."/>
            <person name="Waters E."/>
            <person name="Wood A."/>
            <person name="Yang L."/>
            <person name="Cove D."/>
            <person name="Cuming A."/>
            <person name="Hasebe M."/>
            <person name="Lucas S."/>
            <person name="Mishler D.B."/>
            <person name="Reski R."/>
            <person name="Grigoriev I."/>
            <person name="Quatrano R.S."/>
            <person name="Boore J.L."/>
        </authorList>
    </citation>
    <scope>NUCLEOTIDE SEQUENCE [LARGE SCALE GENOMIC DNA]</scope>
</reference>
<feature type="compositionally biased region" description="Basic and acidic residues" evidence="1">
    <location>
        <begin position="106"/>
        <end position="121"/>
    </location>
</feature>
<feature type="compositionally biased region" description="Polar residues" evidence="1">
    <location>
        <begin position="128"/>
        <end position="142"/>
    </location>
</feature>
<organism>
    <name type="scientific">Physcomitrium patens</name>
    <name type="common">Spreading-leaved earth moss</name>
    <name type="synonym">Physcomitrella patens</name>
    <dbReference type="NCBI Taxonomy" id="3218"/>
    <lineage>
        <taxon>Eukaryota</taxon>
        <taxon>Viridiplantae</taxon>
        <taxon>Streptophyta</taxon>
        <taxon>Embryophyta</taxon>
        <taxon>Bryophyta</taxon>
        <taxon>Bryophytina</taxon>
        <taxon>Bryopsida</taxon>
        <taxon>Funariidae</taxon>
        <taxon>Funariales</taxon>
        <taxon>Funariaceae</taxon>
        <taxon>Physcomitrium</taxon>
    </lineage>
</organism>
<name>A9U6N2_PHYPA</name>
<evidence type="ECO:0000313" key="2">
    <source>
        <dbReference type="EMBL" id="EDQ48671.1"/>
    </source>
</evidence>
<sequence>MARNNSESHSASSDKYQQKKPRRKAHMFTYAEEEICGTRSGFEQTCSVLETYGKDAGDNGRKVNNLTKANYVRSESENRTKRVYPLSLPSRSLKLLREYCSKPQRWRETTTKRVRDATTESKRKRTPQGPTSQTMSPQTNLIPPTTEALKFTPRSVKNPHRPHNRSVEHPLIPGGRDTRTECRHSSHIVLKWDAAQASRVACLTRWSYSTSPLTRRVEEPTR</sequence>
<proteinExistence type="predicted"/>
<evidence type="ECO:0000256" key="1">
    <source>
        <dbReference type="SAM" id="MobiDB-lite"/>
    </source>
</evidence>
<protein>
    <submittedName>
        <fullName evidence="2">Predicted protein</fullName>
    </submittedName>
</protein>
<feature type="compositionally biased region" description="Polar residues" evidence="1">
    <location>
        <begin position="1"/>
        <end position="15"/>
    </location>
</feature>
<feature type="region of interest" description="Disordered" evidence="1">
    <location>
        <begin position="1"/>
        <end position="24"/>
    </location>
</feature>
<dbReference type="EMBL" id="DS546116">
    <property type="protein sequence ID" value="EDQ48671.1"/>
    <property type="molecule type" value="Genomic_DNA"/>
</dbReference>
<feature type="region of interest" description="Disordered" evidence="1">
    <location>
        <begin position="106"/>
        <end position="142"/>
    </location>
</feature>
<feature type="region of interest" description="Disordered" evidence="1">
    <location>
        <begin position="154"/>
        <end position="179"/>
    </location>
</feature>